<dbReference type="SUPFAM" id="SSF57667">
    <property type="entry name" value="beta-beta-alpha zinc fingers"/>
    <property type="match status" value="4"/>
</dbReference>
<name>A0ABY7G7C3_MYAAR</name>
<evidence type="ECO:0000256" key="5">
    <source>
        <dbReference type="ARBA" id="ARBA00022833"/>
    </source>
</evidence>
<evidence type="ECO:0000256" key="2">
    <source>
        <dbReference type="ARBA" id="ARBA00022723"/>
    </source>
</evidence>
<keyword evidence="10" id="KW-1185">Reference proteome</keyword>
<evidence type="ECO:0000313" key="9">
    <source>
        <dbReference type="EMBL" id="WAR29284.1"/>
    </source>
</evidence>
<dbReference type="InterPro" id="IPR013087">
    <property type="entry name" value="Znf_C2H2_type"/>
</dbReference>
<comment type="subcellular location">
    <subcellularLocation>
        <location evidence="1">Nucleus</location>
    </subcellularLocation>
</comment>
<dbReference type="PANTHER" id="PTHR16515:SF49">
    <property type="entry name" value="GASTRULA ZINC FINGER PROTEIN XLCGF49.1-LIKE-RELATED"/>
    <property type="match status" value="1"/>
</dbReference>
<dbReference type="SMART" id="SM00355">
    <property type="entry name" value="ZnF_C2H2"/>
    <property type="match status" value="5"/>
</dbReference>
<proteinExistence type="predicted"/>
<dbReference type="InterPro" id="IPR036236">
    <property type="entry name" value="Znf_C2H2_sf"/>
</dbReference>
<evidence type="ECO:0000256" key="6">
    <source>
        <dbReference type="ARBA" id="ARBA00023242"/>
    </source>
</evidence>
<dbReference type="Pfam" id="PF00096">
    <property type="entry name" value="zf-C2H2"/>
    <property type="match status" value="4"/>
</dbReference>
<keyword evidence="6" id="KW-0539">Nucleus</keyword>
<feature type="domain" description="C2H2-type" evidence="8">
    <location>
        <begin position="40"/>
        <end position="67"/>
    </location>
</feature>
<protein>
    <submittedName>
        <fullName evidence="9">ZN271-like protein</fullName>
    </submittedName>
</protein>
<dbReference type="PROSITE" id="PS00028">
    <property type="entry name" value="ZINC_FINGER_C2H2_1"/>
    <property type="match status" value="2"/>
</dbReference>
<feature type="domain" description="C2H2-type" evidence="8">
    <location>
        <begin position="219"/>
        <end position="254"/>
    </location>
</feature>
<keyword evidence="5" id="KW-0862">Zinc</keyword>
<keyword evidence="4 7" id="KW-0863">Zinc-finger</keyword>
<dbReference type="PROSITE" id="PS50157">
    <property type="entry name" value="ZINC_FINGER_C2H2_2"/>
    <property type="match status" value="5"/>
</dbReference>
<accession>A0ABY7G7C3</accession>
<evidence type="ECO:0000256" key="4">
    <source>
        <dbReference type="ARBA" id="ARBA00022771"/>
    </source>
</evidence>
<feature type="domain" description="C2H2-type" evidence="8">
    <location>
        <begin position="136"/>
        <end position="163"/>
    </location>
</feature>
<organism evidence="9 10">
    <name type="scientific">Mya arenaria</name>
    <name type="common">Soft-shell clam</name>
    <dbReference type="NCBI Taxonomy" id="6604"/>
    <lineage>
        <taxon>Eukaryota</taxon>
        <taxon>Metazoa</taxon>
        <taxon>Spiralia</taxon>
        <taxon>Lophotrochozoa</taxon>
        <taxon>Mollusca</taxon>
        <taxon>Bivalvia</taxon>
        <taxon>Autobranchia</taxon>
        <taxon>Heteroconchia</taxon>
        <taxon>Euheterodonta</taxon>
        <taxon>Imparidentia</taxon>
        <taxon>Neoheterodontei</taxon>
        <taxon>Myida</taxon>
        <taxon>Myoidea</taxon>
        <taxon>Myidae</taxon>
        <taxon>Mya</taxon>
    </lineage>
</organism>
<dbReference type="EMBL" id="CP111027">
    <property type="protein sequence ID" value="WAR29284.1"/>
    <property type="molecule type" value="Genomic_DNA"/>
</dbReference>
<sequence>LHMDLQRGKRPCTCEVCGTKLSRNYDLKRHMKFQTGEKPFMCEICDAAFSQKSDLKKHTRIHTGEKPYSCGICNTAFSQKVILKNTYEYTQDISHSSVGYVTLSSLRKVPSASHGFTERKTSMYRHMKFQTGEKPFMCEICDAAFSQKGPLQTHIRMHTGEKPYNDLKKHIRILTGYKSLMCGICDAEIPQKECTQERSHCVPHVKLLSLREIIYKDIQECIQERSNTSVRCDAAFTLKNNLQTHVRKHTRVKPYKCEICRVAFSHKRNLQTHMRINTREKPYTYDLFHAIFSHKSSV</sequence>
<dbReference type="PANTHER" id="PTHR16515">
    <property type="entry name" value="PR DOMAIN ZINC FINGER PROTEIN"/>
    <property type="match status" value="1"/>
</dbReference>
<evidence type="ECO:0000256" key="1">
    <source>
        <dbReference type="ARBA" id="ARBA00004123"/>
    </source>
</evidence>
<gene>
    <name evidence="9" type="ORF">MAR_002852</name>
</gene>
<feature type="domain" description="C2H2-type" evidence="8">
    <location>
        <begin position="12"/>
        <end position="39"/>
    </location>
</feature>
<keyword evidence="2" id="KW-0479">Metal-binding</keyword>
<keyword evidence="3" id="KW-0677">Repeat</keyword>
<evidence type="ECO:0000259" key="8">
    <source>
        <dbReference type="PROSITE" id="PS50157"/>
    </source>
</evidence>
<evidence type="ECO:0000313" key="10">
    <source>
        <dbReference type="Proteomes" id="UP001164746"/>
    </source>
</evidence>
<reference evidence="9" key="1">
    <citation type="submission" date="2022-11" db="EMBL/GenBank/DDBJ databases">
        <title>Centuries of genome instability and evolution in soft-shell clam transmissible cancer (bioRxiv).</title>
        <authorList>
            <person name="Hart S.F.M."/>
            <person name="Yonemitsu M.A."/>
            <person name="Giersch R.M."/>
            <person name="Beal B.F."/>
            <person name="Arriagada G."/>
            <person name="Davis B.W."/>
            <person name="Ostrander E.A."/>
            <person name="Goff S.P."/>
            <person name="Metzger M.J."/>
        </authorList>
    </citation>
    <scope>NUCLEOTIDE SEQUENCE</scope>
    <source>
        <strain evidence="9">MELC-2E11</strain>
        <tissue evidence="9">Siphon/mantle</tissue>
    </source>
</reference>
<dbReference type="InterPro" id="IPR050331">
    <property type="entry name" value="Zinc_finger"/>
</dbReference>
<dbReference type="Proteomes" id="UP001164746">
    <property type="component" value="Chromosome 16"/>
</dbReference>
<feature type="domain" description="C2H2-type" evidence="8">
    <location>
        <begin position="255"/>
        <end position="282"/>
    </location>
</feature>
<evidence type="ECO:0000256" key="3">
    <source>
        <dbReference type="ARBA" id="ARBA00022737"/>
    </source>
</evidence>
<evidence type="ECO:0000256" key="7">
    <source>
        <dbReference type="PROSITE-ProRule" id="PRU00042"/>
    </source>
</evidence>
<dbReference type="Gene3D" id="3.30.160.60">
    <property type="entry name" value="Classic Zinc Finger"/>
    <property type="match status" value="6"/>
</dbReference>
<feature type="non-terminal residue" evidence="9">
    <location>
        <position position="1"/>
    </location>
</feature>